<feature type="transmembrane region" description="Helical" evidence="6">
    <location>
        <begin position="20"/>
        <end position="39"/>
    </location>
</feature>
<comment type="similarity">
    <text evidence="2">Belongs to the plant DMP1 protein family.</text>
</comment>
<feature type="transmembrane region" description="Helical" evidence="6">
    <location>
        <begin position="51"/>
        <end position="69"/>
    </location>
</feature>
<dbReference type="AlphaFoldDB" id="A0AAV0CYL5"/>
<keyword evidence="4 6" id="KW-1133">Transmembrane helix</keyword>
<dbReference type="GO" id="GO:0010256">
    <property type="term" value="P:endomembrane system organization"/>
    <property type="evidence" value="ECO:0007669"/>
    <property type="project" value="TreeGrafter"/>
</dbReference>
<reference evidence="7" key="1">
    <citation type="submission" date="2022-07" db="EMBL/GenBank/DDBJ databases">
        <authorList>
            <person name="Macas J."/>
            <person name="Novak P."/>
            <person name="Neumann P."/>
        </authorList>
    </citation>
    <scope>NUCLEOTIDE SEQUENCE</scope>
</reference>
<evidence type="ECO:0000256" key="3">
    <source>
        <dbReference type="ARBA" id="ARBA00022692"/>
    </source>
</evidence>
<dbReference type="Pfam" id="PF05078">
    <property type="entry name" value="DUF679"/>
    <property type="match status" value="1"/>
</dbReference>
<dbReference type="Proteomes" id="UP001152523">
    <property type="component" value="Unassembled WGS sequence"/>
</dbReference>
<evidence type="ECO:0000256" key="1">
    <source>
        <dbReference type="ARBA" id="ARBA00004141"/>
    </source>
</evidence>
<gene>
    <name evidence="7" type="ORF">CEPIT_LOCUS9545</name>
</gene>
<keyword evidence="8" id="KW-1185">Reference proteome</keyword>
<evidence type="ECO:0000256" key="4">
    <source>
        <dbReference type="ARBA" id="ARBA00022989"/>
    </source>
</evidence>
<evidence type="ECO:0008006" key="9">
    <source>
        <dbReference type="Google" id="ProtNLM"/>
    </source>
</evidence>
<proteinExistence type="inferred from homology"/>
<name>A0AAV0CYL5_9ASTE</name>
<evidence type="ECO:0000256" key="6">
    <source>
        <dbReference type="SAM" id="Phobius"/>
    </source>
</evidence>
<evidence type="ECO:0000256" key="5">
    <source>
        <dbReference type="ARBA" id="ARBA00023136"/>
    </source>
</evidence>
<dbReference type="PANTHER" id="PTHR31621:SF66">
    <property type="entry name" value="PROTEIN DMP2"/>
    <property type="match status" value="1"/>
</dbReference>
<evidence type="ECO:0000313" key="8">
    <source>
        <dbReference type="Proteomes" id="UP001152523"/>
    </source>
</evidence>
<feature type="transmembrane region" description="Helical" evidence="6">
    <location>
        <begin position="146"/>
        <end position="164"/>
    </location>
</feature>
<evidence type="ECO:0000256" key="2">
    <source>
        <dbReference type="ARBA" id="ARBA00008707"/>
    </source>
</evidence>
<feature type="transmembrane region" description="Helical" evidence="6">
    <location>
        <begin position="110"/>
        <end position="126"/>
    </location>
</feature>
<comment type="caution">
    <text evidence="7">The sequence shown here is derived from an EMBL/GenBank/DDBJ whole genome shotgun (WGS) entry which is preliminary data.</text>
</comment>
<sequence>MSSSRKSSIKEKTFSSLADLIRLLPTGTVFIFQFANPVLTNNGQCSAVNKWLSATFVALCGLSCGFACFTDSYTDDKGQTHYGIATRKGLWPSSGGDSDTSAYRVRLGDFFHAAVTMTVFGVLVLLDRNTVNCYYPAFVTTQNMLLMVLPPVVGAVSGTVFMLFPQRRHGIGYPESQGGSGKDTNK</sequence>
<dbReference type="PANTHER" id="PTHR31621">
    <property type="entry name" value="PROTEIN DMP3"/>
    <property type="match status" value="1"/>
</dbReference>
<organism evidence="7 8">
    <name type="scientific">Cuscuta epithymum</name>
    <dbReference type="NCBI Taxonomy" id="186058"/>
    <lineage>
        <taxon>Eukaryota</taxon>
        <taxon>Viridiplantae</taxon>
        <taxon>Streptophyta</taxon>
        <taxon>Embryophyta</taxon>
        <taxon>Tracheophyta</taxon>
        <taxon>Spermatophyta</taxon>
        <taxon>Magnoliopsida</taxon>
        <taxon>eudicotyledons</taxon>
        <taxon>Gunneridae</taxon>
        <taxon>Pentapetalae</taxon>
        <taxon>asterids</taxon>
        <taxon>lamiids</taxon>
        <taxon>Solanales</taxon>
        <taxon>Convolvulaceae</taxon>
        <taxon>Cuscuteae</taxon>
        <taxon>Cuscuta</taxon>
        <taxon>Cuscuta subgen. Cuscuta</taxon>
    </lineage>
</organism>
<protein>
    <recommendedName>
        <fullName evidence="9">DUF679 domain membrane protein 2</fullName>
    </recommendedName>
</protein>
<keyword evidence="5 6" id="KW-0472">Membrane</keyword>
<dbReference type="GO" id="GO:0016020">
    <property type="term" value="C:membrane"/>
    <property type="evidence" value="ECO:0007669"/>
    <property type="project" value="UniProtKB-SubCell"/>
</dbReference>
<dbReference type="EMBL" id="CAMAPF010000055">
    <property type="protein sequence ID" value="CAH9085781.1"/>
    <property type="molecule type" value="Genomic_DNA"/>
</dbReference>
<keyword evidence="3 6" id="KW-0812">Transmembrane</keyword>
<accession>A0AAV0CYL5</accession>
<dbReference type="GO" id="GO:0005737">
    <property type="term" value="C:cytoplasm"/>
    <property type="evidence" value="ECO:0007669"/>
    <property type="project" value="UniProtKB-ARBA"/>
</dbReference>
<evidence type="ECO:0000313" key="7">
    <source>
        <dbReference type="EMBL" id="CAH9085781.1"/>
    </source>
</evidence>
<comment type="subcellular location">
    <subcellularLocation>
        <location evidence="1">Membrane</location>
        <topology evidence="1">Multi-pass membrane protein</topology>
    </subcellularLocation>
</comment>
<dbReference type="InterPro" id="IPR007770">
    <property type="entry name" value="DMP"/>
</dbReference>